<feature type="compositionally biased region" description="Basic and acidic residues" evidence="10">
    <location>
        <begin position="334"/>
        <end position="345"/>
    </location>
</feature>
<evidence type="ECO:0000259" key="13">
    <source>
        <dbReference type="PROSITE" id="PS51194"/>
    </source>
</evidence>
<keyword evidence="6 14" id="KW-0347">Helicase</keyword>
<dbReference type="InterPro" id="IPR001841">
    <property type="entry name" value="Znf_RING"/>
</dbReference>
<evidence type="ECO:0000256" key="10">
    <source>
        <dbReference type="SAM" id="MobiDB-lite"/>
    </source>
</evidence>
<dbReference type="SUPFAM" id="SSF52540">
    <property type="entry name" value="P-loop containing nucleoside triphosphate hydrolases"/>
    <property type="match status" value="2"/>
</dbReference>
<keyword evidence="4 9" id="KW-0863">Zinc-finger</keyword>
<dbReference type="PROSITE" id="PS51194">
    <property type="entry name" value="HELICASE_CTER"/>
    <property type="match status" value="1"/>
</dbReference>
<evidence type="ECO:0000256" key="8">
    <source>
        <dbReference type="ARBA" id="ARBA00022840"/>
    </source>
</evidence>
<dbReference type="PROSITE" id="PS00518">
    <property type="entry name" value="ZF_RING_1"/>
    <property type="match status" value="1"/>
</dbReference>
<proteinExistence type="inferred from homology"/>
<dbReference type="Pfam" id="PF00097">
    <property type="entry name" value="zf-C3HC4"/>
    <property type="match status" value="1"/>
</dbReference>
<dbReference type="SMART" id="SM00487">
    <property type="entry name" value="DEXDc"/>
    <property type="match status" value="1"/>
</dbReference>
<evidence type="ECO:0000256" key="7">
    <source>
        <dbReference type="ARBA" id="ARBA00022833"/>
    </source>
</evidence>
<dbReference type="Pfam" id="PF00176">
    <property type="entry name" value="SNF2-rel_dom"/>
    <property type="match status" value="1"/>
</dbReference>
<comment type="caution">
    <text evidence="14">The sequence shown here is derived from an EMBL/GenBank/DDBJ whole genome shotgun (WGS) entry which is preliminary data.</text>
</comment>
<keyword evidence="7" id="KW-0862">Zinc</keyword>
<evidence type="ECO:0000256" key="5">
    <source>
        <dbReference type="ARBA" id="ARBA00022801"/>
    </source>
</evidence>
<feature type="compositionally biased region" description="Basic residues" evidence="10">
    <location>
        <begin position="346"/>
        <end position="356"/>
    </location>
</feature>
<sequence length="1133" mass="125954">MASPCQDASDSEMADALNFPQTSTSSMATAHDRTDTLPTSTMADESSSLATGVEKPSIAGPSPVGHPSLPPQELMGMEMDVDYPSPHSETVSSHDNPNATGLASDVQSTERAPTSTGTVLTNSASSDSSTGVTINENSTPTNKEPAGSAFTISHNDIVVSSRIPTPQASQNDSIRLKFEEDSDHSLLNIHNAIQSFPGQVTGKSKTPDVHQTANAMTPTCTFVQIPGNVNANLSAETEDAIMSREECEHESPDTHVVTTPTLARGIDTTTQDLDIESRDIRTMQLENKAEALTPLPEEFSEVRALGDVPIPTPTKLPEGTMHIAKKQSVASKRKALDDSKSETSAKKHCAPRRSKKGEKEEPDSIRMVKSVLNLHPRETIPEQVGYAALPSTDITRRKDQWSHYRESAHPDASRQDIARDNKRSKEASQYLGPSRCKADNMYWLLNRTRTGRNITVRMKSPLYNHQMEAVAQMARIEKTHSGGILASSMGMGKTLQMIGLVVVSPAGDDKLSDDQSRQVSLMVVGPRALRQTFDMINTHSAGLKATMYLKSSRTENLASLAVKDIIVTSYPEVQSARKALNELLVSHGISEDNWREEVENKGIEDEVPVLYRIPFFRVFLDESHEIRNYDTLKANACLTLDTKMRWCVSATPFVNDLDDLFPQLNFIGSDEAKDYGQFHAAYAQLSKEEAVAKLAKTLEEIMIRRLGTDKEFGWMIYNAPTRVAKLHIVAPSEPEVMMDEFVKSLGEDVVANTNGDANGNAEEDEAIAIESTKANGTKSKDASKPVKEFLRRRQAASHFYSLEPLVAKQSVDTLKTARDTFPIEDSFGLRKMFNIAIAIKEDTCGLCMKRLSEGFSLDKCGHVFCENCIDSHRDKKTDEEQDQCPVCKTRWDEMTEIDLAKTEDDGGLQRTEARTPRVIRNLKGRSRGPKRNDLGRDYNRCHADLSELTTRWLQTADKEDPDAPMRTAKMKKLEEIMLQIRRDHPDDKVIIFFQFHMAASVIGRMLRKHGLGFNLVLGGMSKGRTDKAIQDLIKNSEVSVLLASLKCFGQSLNLTFANHVIMFDPYWNVAVEDQASARVDRIGQTKDKIYFHRIVTKGTVEERVVEIRERKRAAAETLMNGRISWEDLEFVMN</sequence>
<dbReference type="InterPro" id="IPR014001">
    <property type="entry name" value="Helicase_ATP-bd"/>
</dbReference>
<dbReference type="PANTHER" id="PTHR45626">
    <property type="entry name" value="TRANSCRIPTION TERMINATION FACTOR 2-RELATED"/>
    <property type="match status" value="1"/>
</dbReference>
<organism evidence="14 15">
    <name type="scientific">Seiridium unicorne</name>
    <dbReference type="NCBI Taxonomy" id="138068"/>
    <lineage>
        <taxon>Eukaryota</taxon>
        <taxon>Fungi</taxon>
        <taxon>Dikarya</taxon>
        <taxon>Ascomycota</taxon>
        <taxon>Pezizomycotina</taxon>
        <taxon>Sordariomycetes</taxon>
        <taxon>Xylariomycetidae</taxon>
        <taxon>Amphisphaeriales</taxon>
        <taxon>Sporocadaceae</taxon>
        <taxon>Seiridium</taxon>
    </lineage>
</organism>
<evidence type="ECO:0000256" key="4">
    <source>
        <dbReference type="ARBA" id="ARBA00022771"/>
    </source>
</evidence>
<dbReference type="InterPro" id="IPR038718">
    <property type="entry name" value="SNF2-like_sf"/>
</dbReference>
<dbReference type="CDD" id="cd18008">
    <property type="entry name" value="DEXDc_SHPRH-like"/>
    <property type="match status" value="1"/>
</dbReference>
<evidence type="ECO:0000256" key="9">
    <source>
        <dbReference type="PROSITE-ProRule" id="PRU00175"/>
    </source>
</evidence>
<dbReference type="Proteomes" id="UP001408356">
    <property type="component" value="Unassembled WGS sequence"/>
</dbReference>
<dbReference type="InterPro" id="IPR050628">
    <property type="entry name" value="SNF2_RAD54_helicase_TF"/>
</dbReference>
<name>A0ABR2UUN8_9PEZI</name>
<feature type="domain" description="Helicase ATP-binding" evidence="12">
    <location>
        <begin position="474"/>
        <end position="670"/>
    </location>
</feature>
<feature type="compositionally biased region" description="Polar residues" evidence="10">
    <location>
        <begin position="87"/>
        <end position="142"/>
    </location>
</feature>
<dbReference type="InterPro" id="IPR027417">
    <property type="entry name" value="P-loop_NTPase"/>
</dbReference>
<keyword evidence="8" id="KW-0067">ATP-binding</keyword>
<evidence type="ECO:0000313" key="14">
    <source>
        <dbReference type="EMBL" id="KAK9418387.1"/>
    </source>
</evidence>
<reference evidence="14 15" key="1">
    <citation type="journal article" date="2024" name="J. Plant Pathol.">
        <title>Sequence and assembly of the genome of Seiridium unicorne, isolate CBS 538.82, causal agent of cypress canker disease.</title>
        <authorList>
            <person name="Scali E."/>
            <person name="Rocca G.D."/>
            <person name="Danti R."/>
            <person name="Garbelotto M."/>
            <person name="Barberini S."/>
            <person name="Baroncelli R."/>
            <person name="Emiliani G."/>
        </authorList>
    </citation>
    <scope>NUCLEOTIDE SEQUENCE [LARGE SCALE GENOMIC DNA]</scope>
    <source>
        <strain evidence="14 15">BM-138-508</strain>
    </source>
</reference>
<dbReference type="Gene3D" id="3.30.40.10">
    <property type="entry name" value="Zinc/RING finger domain, C3HC4 (zinc finger)"/>
    <property type="match status" value="1"/>
</dbReference>
<feature type="region of interest" description="Disordered" evidence="10">
    <location>
        <begin position="1"/>
        <end position="148"/>
    </location>
</feature>
<evidence type="ECO:0000256" key="2">
    <source>
        <dbReference type="ARBA" id="ARBA00022723"/>
    </source>
</evidence>
<evidence type="ECO:0000313" key="15">
    <source>
        <dbReference type="Proteomes" id="UP001408356"/>
    </source>
</evidence>
<feature type="compositionally biased region" description="Polar residues" evidence="10">
    <location>
        <begin position="36"/>
        <end position="50"/>
    </location>
</feature>
<dbReference type="Gene3D" id="3.40.50.10810">
    <property type="entry name" value="Tandem AAA-ATPase domain"/>
    <property type="match status" value="1"/>
</dbReference>
<dbReference type="InterPro" id="IPR017907">
    <property type="entry name" value="Znf_RING_CS"/>
</dbReference>
<keyword evidence="2" id="KW-0479">Metal-binding</keyword>
<feature type="compositionally biased region" description="Basic and acidic residues" evidence="10">
    <location>
        <begin position="400"/>
        <end position="426"/>
    </location>
</feature>
<dbReference type="PROSITE" id="PS50089">
    <property type="entry name" value="ZF_RING_2"/>
    <property type="match status" value="1"/>
</dbReference>
<keyword evidence="3" id="KW-0547">Nucleotide-binding</keyword>
<feature type="compositionally biased region" description="Polar residues" evidence="10">
    <location>
        <begin position="19"/>
        <end position="28"/>
    </location>
</feature>
<gene>
    <name evidence="14" type="ORF">SUNI508_08114</name>
</gene>
<dbReference type="GO" id="GO:0004386">
    <property type="term" value="F:helicase activity"/>
    <property type="evidence" value="ECO:0007669"/>
    <property type="project" value="UniProtKB-KW"/>
</dbReference>
<dbReference type="Pfam" id="PF00271">
    <property type="entry name" value="Helicase_C"/>
    <property type="match status" value="1"/>
</dbReference>
<evidence type="ECO:0000259" key="11">
    <source>
        <dbReference type="PROSITE" id="PS50089"/>
    </source>
</evidence>
<evidence type="ECO:0000256" key="6">
    <source>
        <dbReference type="ARBA" id="ARBA00022806"/>
    </source>
</evidence>
<dbReference type="SMART" id="SM00490">
    <property type="entry name" value="HELICc"/>
    <property type="match status" value="1"/>
</dbReference>
<dbReference type="InterPro" id="IPR001650">
    <property type="entry name" value="Helicase_C-like"/>
</dbReference>
<keyword evidence="5" id="KW-0378">Hydrolase</keyword>
<dbReference type="InterPro" id="IPR000330">
    <property type="entry name" value="SNF2_N"/>
</dbReference>
<protein>
    <submittedName>
        <fullName evidence="14">Dna repair helicase protein</fullName>
    </submittedName>
</protein>
<comment type="similarity">
    <text evidence="1">Belongs to the SNF2/RAD54 helicase family.</text>
</comment>
<dbReference type="SMART" id="SM00184">
    <property type="entry name" value="RING"/>
    <property type="match status" value="1"/>
</dbReference>
<dbReference type="InterPro" id="IPR018957">
    <property type="entry name" value="Znf_C3HC4_RING-type"/>
</dbReference>
<dbReference type="SUPFAM" id="SSF57850">
    <property type="entry name" value="RING/U-box"/>
    <property type="match status" value="1"/>
</dbReference>
<dbReference type="InterPro" id="IPR013083">
    <property type="entry name" value="Znf_RING/FYVE/PHD"/>
</dbReference>
<feature type="region of interest" description="Disordered" evidence="10">
    <location>
        <begin position="400"/>
        <end position="431"/>
    </location>
</feature>
<dbReference type="CDD" id="cd18793">
    <property type="entry name" value="SF2_C_SNF"/>
    <property type="match status" value="1"/>
</dbReference>
<evidence type="ECO:0000256" key="3">
    <source>
        <dbReference type="ARBA" id="ARBA00022741"/>
    </source>
</evidence>
<dbReference type="InterPro" id="IPR049730">
    <property type="entry name" value="SNF2/RAD54-like_C"/>
</dbReference>
<evidence type="ECO:0000259" key="12">
    <source>
        <dbReference type="PROSITE" id="PS51192"/>
    </source>
</evidence>
<keyword evidence="15" id="KW-1185">Reference proteome</keyword>
<evidence type="ECO:0000256" key="1">
    <source>
        <dbReference type="ARBA" id="ARBA00007025"/>
    </source>
</evidence>
<dbReference type="EMBL" id="JARVKF010000385">
    <property type="protein sequence ID" value="KAK9418387.1"/>
    <property type="molecule type" value="Genomic_DNA"/>
</dbReference>
<dbReference type="PROSITE" id="PS51192">
    <property type="entry name" value="HELICASE_ATP_BIND_1"/>
    <property type="match status" value="1"/>
</dbReference>
<accession>A0ABR2UUN8</accession>
<feature type="domain" description="RING-type" evidence="11">
    <location>
        <begin position="844"/>
        <end position="888"/>
    </location>
</feature>
<feature type="region of interest" description="Disordered" evidence="10">
    <location>
        <begin position="325"/>
        <end position="365"/>
    </location>
</feature>
<feature type="domain" description="Helicase C-terminal" evidence="13">
    <location>
        <begin position="972"/>
        <end position="1133"/>
    </location>
</feature>
<dbReference type="Gene3D" id="3.40.50.300">
    <property type="entry name" value="P-loop containing nucleotide triphosphate hydrolases"/>
    <property type="match status" value="1"/>
</dbReference>